<reference evidence="2 3" key="1">
    <citation type="submission" date="2019-01" db="EMBL/GenBank/DDBJ databases">
        <title>Sequencing of cultivated peanut Arachis hypogaea provides insights into genome evolution and oil improvement.</title>
        <authorList>
            <person name="Chen X."/>
        </authorList>
    </citation>
    <scope>NUCLEOTIDE SEQUENCE [LARGE SCALE GENOMIC DNA]</scope>
    <source>
        <strain evidence="3">cv. Fuhuasheng</strain>
        <tissue evidence="2">Leaves</tissue>
    </source>
</reference>
<dbReference type="STRING" id="3818.A0A445CF23"/>
<dbReference type="AlphaFoldDB" id="A0A445CF23"/>
<gene>
    <name evidence="2" type="ORF">Ahy_A07g036044</name>
</gene>
<sequence>MVYVLFEDPSFKVSNWSFIFHGYFTNAHKIKLLCNLQVYAKKYAEDQVAFFNDYAEAHAKLSNLGAKFDPPEGIVLDPSSKPQAEKFEAAKYSTEKRELSDAMKQNIQSEFEAIGGSPDKPLQSNNFLNIMIIIAVLALLTSLLGK</sequence>
<keyword evidence="1" id="KW-0812">Transmembrane</keyword>
<evidence type="ECO:0000313" key="3">
    <source>
        <dbReference type="Proteomes" id="UP000289738"/>
    </source>
</evidence>
<dbReference type="SUPFAM" id="SSF48113">
    <property type="entry name" value="Heme-dependent peroxidases"/>
    <property type="match status" value="1"/>
</dbReference>
<organism evidence="2 3">
    <name type="scientific">Arachis hypogaea</name>
    <name type="common">Peanut</name>
    <dbReference type="NCBI Taxonomy" id="3818"/>
    <lineage>
        <taxon>Eukaryota</taxon>
        <taxon>Viridiplantae</taxon>
        <taxon>Streptophyta</taxon>
        <taxon>Embryophyta</taxon>
        <taxon>Tracheophyta</taxon>
        <taxon>Spermatophyta</taxon>
        <taxon>Magnoliopsida</taxon>
        <taxon>eudicotyledons</taxon>
        <taxon>Gunneridae</taxon>
        <taxon>Pentapetalae</taxon>
        <taxon>rosids</taxon>
        <taxon>fabids</taxon>
        <taxon>Fabales</taxon>
        <taxon>Fabaceae</taxon>
        <taxon>Papilionoideae</taxon>
        <taxon>50 kb inversion clade</taxon>
        <taxon>dalbergioids sensu lato</taxon>
        <taxon>Dalbergieae</taxon>
        <taxon>Pterocarpus clade</taxon>
        <taxon>Arachis</taxon>
    </lineage>
</organism>
<evidence type="ECO:0000313" key="2">
    <source>
        <dbReference type="EMBL" id="RYR49529.1"/>
    </source>
</evidence>
<keyword evidence="1" id="KW-0472">Membrane</keyword>
<accession>A0A445CF23</accession>
<dbReference type="EMBL" id="SDMP01000007">
    <property type="protein sequence ID" value="RYR49529.1"/>
    <property type="molecule type" value="Genomic_DNA"/>
</dbReference>
<keyword evidence="1" id="KW-1133">Transmembrane helix</keyword>
<feature type="transmembrane region" description="Helical" evidence="1">
    <location>
        <begin position="127"/>
        <end position="145"/>
    </location>
</feature>
<dbReference type="GO" id="GO:0006979">
    <property type="term" value="P:response to oxidative stress"/>
    <property type="evidence" value="ECO:0007669"/>
    <property type="project" value="InterPro"/>
</dbReference>
<evidence type="ECO:0000256" key="1">
    <source>
        <dbReference type="SAM" id="Phobius"/>
    </source>
</evidence>
<dbReference type="GO" id="GO:0004601">
    <property type="term" value="F:peroxidase activity"/>
    <property type="evidence" value="ECO:0007669"/>
    <property type="project" value="InterPro"/>
</dbReference>
<dbReference type="Proteomes" id="UP000289738">
    <property type="component" value="Chromosome A07"/>
</dbReference>
<comment type="caution">
    <text evidence="2">The sequence shown here is derived from an EMBL/GenBank/DDBJ whole genome shotgun (WGS) entry which is preliminary data.</text>
</comment>
<keyword evidence="3" id="KW-1185">Reference proteome</keyword>
<dbReference type="GO" id="GO:0020037">
    <property type="term" value="F:heme binding"/>
    <property type="evidence" value="ECO:0007669"/>
    <property type="project" value="InterPro"/>
</dbReference>
<proteinExistence type="predicted"/>
<dbReference type="InterPro" id="IPR010255">
    <property type="entry name" value="Haem_peroxidase_sf"/>
</dbReference>
<name>A0A445CF23_ARAHY</name>
<dbReference type="Gene3D" id="1.10.420.10">
    <property type="entry name" value="Peroxidase, domain 2"/>
    <property type="match status" value="1"/>
</dbReference>
<protein>
    <submittedName>
        <fullName evidence="2">Uncharacterized protein</fullName>
    </submittedName>
</protein>